<evidence type="ECO:0000313" key="1">
    <source>
        <dbReference type="EMBL" id="OGG52476.1"/>
    </source>
</evidence>
<dbReference type="Pfam" id="PF04221">
    <property type="entry name" value="RelB"/>
    <property type="match status" value="1"/>
</dbReference>
<accession>A0A1F6CTH8</accession>
<dbReference type="STRING" id="1798480.A2851_05570"/>
<dbReference type="GO" id="GO:0006355">
    <property type="term" value="P:regulation of DNA-templated transcription"/>
    <property type="evidence" value="ECO:0007669"/>
    <property type="project" value="InterPro"/>
</dbReference>
<gene>
    <name evidence="1" type="ORF">A2851_05570</name>
</gene>
<name>A0A1F6CTH8_9BACT</name>
<organism evidence="1 2">
    <name type="scientific">Candidatus Kaiserbacteria bacterium RIFCSPHIGHO2_01_FULL_53_29</name>
    <dbReference type="NCBI Taxonomy" id="1798480"/>
    <lineage>
        <taxon>Bacteria</taxon>
        <taxon>Candidatus Kaiseribacteriota</taxon>
    </lineage>
</organism>
<dbReference type="Gene3D" id="1.10.1220.10">
    <property type="entry name" value="Met repressor-like"/>
    <property type="match status" value="1"/>
</dbReference>
<evidence type="ECO:0008006" key="3">
    <source>
        <dbReference type="Google" id="ProtNLM"/>
    </source>
</evidence>
<dbReference type="InterPro" id="IPR013321">
    <property type="entry name" value="Arc_rbn_hlx_hlx"/>
</dbReference>
<dbReference type="EMBL" id="MFKT01000029">
    <property type="protein sequence ID" value="OGG52476.1"/>
    <property type="molecule type" value="Genomic_DNA"/>
</dbReference>
<comment type="caution">
    <text evidence="1">The sequence shown here is derived from an EMBL/GenBank/DDBJ whole genome shotgun (WGS) entry which is preliminary data.</text>
</comment>
<evidence type="ECO:0000313" key="2">
    <source>
        <dbReference type="Proteomes" id="UP000176863"/>
    </source>
</evidence>
<dbReference type="AlphaFoldDB" id="A0A1F6CTH8"/>
<dbReference type="NCBIfam" id="TIGR02384">
    <property type="entry name" value="RelB_DinJ"/>
    <property type="match status" value="1"/>
</dbReference>
<dbReference type="Proteomes" id="UP000176863">
    <property type="component" value="Unassembled WGS sequence"/>
</dbReference>
<protein>
    <recommendedName>
        <fullName evidence="3">Damage-inducible protein J</fullName>
    </recommendedName>
</protein>
<reference evidence="1 2" key="1">
    <citation type="journal article" date="2016" name="Nat. Commun.">
        <title>Thousands of microbial genomes shed light on interconnected biogeochemical processes in an aquifer system.</title>
        <authorList>
            <person name="Anantharaman K."/>
            <person name="Brown C.T."/>
            <person name="Hug L.A."/>
            <person name="Sharon I."/>
            <person name="Castelle C.J."/>
            <person name="Probst A.J."/>
            <person name="Thomas B.C."/>
            <person name="Singh A."/>
            <person name="Wilkins M.J."/>
            <person name="Karaoz U."/>
            <person name="Brodie E.L."/>
            <person name="Williams K.H."/>
            <person name="Hubbard S.S."/>
            <person name="Banfield J.F."/>
        </authorList>
    </citation>
    <scope>NUCLEOTIDE SEQUENCE [LARGE SCALE GENOMIC DNA]</scope>
</reference>
<proteinExistence type="predicted"/>
<dbReference type="InterPro" id="IPR007337">
    <property type="entry name" value="RelB/DinJ"/>
</dbReference>
<sequence>MTTVNVRIEEKTKAAASKALAGVGLDLSTGVKLFLHQVVTEQGLPFTPTKNPAVLRAKWDAEVAQALKRGKVYKTARAALKGL</sequence>